<sequence length="121" mass="13749">MTVKESPSITRFLNPSFSATTTIFKQALTSTVVASATYVFGIYPCFVTPSSPFHREYPLQRVGWTEFWKFAPLQKAVITHRFSRPWDSSFIPDVDRLSVPHSPSHSMVQQFPCTPYTSPSK</sequence>
<evidence type="ECO:0000313" key="2">
    <source>
        <dbReference type="Proteomes" id="UP000818029"/>
    </source>
</evidence>
<keyword evidence="2" id="KW-1185">Reference proteome</keyword>
<gene>
    <name evidence="3" type="primary">LOC121229063</name>
</gene>
<organism evidence="2 3">
    <name type="scientific">Gossypium hirsutum</name>
    <name type="common">Upland cotton</name>
    <name type="synonym">Gossypium mexicanum</name>
    <dbReference type="NCBI Taxonomy" id="3635"/>
    <lineage>
        <taxon>Eukaryota</taxon>
        <taxon>Viridiplantae</taxon>
        <taxon>Streptophyta</taxon>
        <taxon>Embryophyta</taxon>
        <taxon>Tracheophyta</taxon>
        <taxon>Spermatophyta</taxon>
        <taxon>Magnoliopsida</taxon>
        <taxon>eudicotyledons</taxon>
        <taxon>Gunneridae</taxon>
        <taxon>Pentapetalae</taxon>
        <taxon>rosids</taxon>
        <taxon>malvids</taxon>
        <taxon>Malvales</taxon>
        <taxon>Malvaceae</taxon>
        <taxon>Malvoideae</taxon>
        <taxon>Gossypium</taxon>
    </lineage>
</organism>
<feature type="region of interest" description="Disordered" evidence="1">
    <location>
        <begin position="100"/>
        <end position="121"/>
    </location>
</feature>
<evidence type="ECO:0000313" key="3">
    <source>
        <dbReference type="RefSeq" id="XP_040968162.1"/>
    </source>
</evidence>
<reference evidence="3" key="2">
    <citation type="submission" date="2025-08" db="UniProtKB">
        <authorList>
            <consortium name="RefSeq"/>
        </authorList>
    </citation>
    <scope>IDENTIFICATION</scope>
</reference>
<protein>
    <submittedName>
        <fullName evidence="3">Uncharacterized protein</fullName>
    </submittedName>
</protein>
<dbReference type="GeneID" id="121229063"/>
<accession>A0ABM3BM84</accession>
<feature type="compositionally biased region" description="Polar residues" evidence="1">
    <location>
        <begin position="101"/>
        <end position="121"/>
    </location>
</feature>
<dbReference type="Proteomes" id="UP000818029">
    <property type="component" value="Chromosome A05"/>
</dbReference>
<reference evidence="2" key="1">
    <citation type="journal article" date="2020" name="Nat. Genet.">
        <title>Genomic diversifications of five Gossypium allopolyploid species and their impact on cotton improvement.</title>
        <authorList>
            <person name="Chen Z.J."/>
            <person name="Sreedasyam A."/>
            <person name="Ando A."/>
            <person name="Song Q."/>
            <person name="De Santiago L.M."/>
            <person name="Hulse-Kemp A.M."/>
            <person name="Ding M."/>
            <person name="Ye W."/>
            <person name="Kirkbride R.C."/>
            <person name="Jenkins J."/>
            <person name="Plott C."/>
            <person name="Lovell J."/>
            <person name="Lin Y.M."/>
            <person name="Vaughn R."/>
            <person name="Liu B."/>
            <person name="Simpson S."/>
            <person name="Scheffler B.E."/>
            <person name="Wen L."/>
            <person name="Saski C.A."/>
            <person name="Grover C.E."/>
            <person name="Hu G."/>
            <person name="Conover J.L."/>
            <person name="Carlson J.W."/>
            <person name="Shu S."/>
            <person name="Boston L.B."/>
            <person name="Williams M."/>
            <person name="Peterson D.G."/>
            <person name="McGee K."/>
            <person name="Jones D.C."/>
            <person name="Wendel J.F."/>
            <person name="Stelly D.M."/>
            <person name="Grimwood J."/>
            <person name="Schmutz J."/>
        </authorList>
    </citation>
    <scope>NUCLEOTIDE SEQUENCE [LARGE SCALE GENOMIC DNA]</scope>
    <source>
        <strain evidence="2">cv. TM-1</strain>
    </source>
</reference>
<name>A0ABM3BM84_GOSHI</name>
<proteinExistence type="predicted"/>
<dbReference type="RefSeq" id="XP_040968162.1">
    <property type="nucleotide sequence ID" value="XM_041112228.1"/>
</dbReference>
<evidence type="ECO:0000256" key="1">
    <source>
        <dbReference type="SAM" id="MobiDB-lite"/>
    </source>
</evidence>